<evidence type="ECO:0000313" key="2">
    <source>
        <dbReference type="EMBL" id="VFU62758.1"/>
    </source>
</evidence>
<dbReference type="AlphaFoldDB" id="A0A6N2N9R0"/>
<dbReference type="GO" id="GO:0005852">
    <property type="term" value="C:eukaryotic translation initiation factor 3 complex"/>
    <property type="evidence" value="ECO:0007669"/>
    <property type="project" value="InterPro"/>
</dbReference>
<evidence type="ECO:0000256" key="1">
    <source>
        <dbReference type="SAM" id="MobiDB-lite"/>
    </source>
</evidence>
<gene>
    <name evidence="2" type="ORF">SVIM_LOCUS474984</name>
</gene>
<reference evidence="2" key="1">
    <citation type="submission" date="2019-03" db="EMBL/GenBank/DDBJ databases">
        <authorList>
            <person name="Mank J."/>
            <person name="Almeida P."/>
        </authorList>
    </citation>
    <scope>NUCLEOTIDE SEQUENCE</scope>
    <source>
        <strain evidence="2">78183</strain>
    </source>
</reference>
<accession>A0A6N2N9R0</accession>
<name>A0A6N2N9R0_SALVM</name>
<feature type="compositionally biased region" description="Acidic residues" evidence="1">
    <location>
        <begin position="23"/>
        <end position="37"/>
    </location>
</feature>
<dbReference type="EMBL" id="CAADRP010002163">
    <property type="protein sequence ID" value="VFU62758.1"/>
    <property type="molecule type" value="Genomic_DNA"/>
</dbReference>
<organism evidence="2">
    <name type="scientific">Salix viminalis</name>
    <name type="common">Common osier</name>
    <name type="synonym">Basket willow</name>
    <dbReference type="NCBI Taxonomy" id="40686"/>
    <lineage>
        <taxon>Eukaryota</taxon>
        <taxon>Viridiplantae</taxon>
        <taxon>Streptophyta</taxon>
        <taxon>Embryophyta</taxon>
        <taxon>Tracheophyta</taxon>
        <taxon>Spermatophyta</taxon>
        <taxon>Magnoliopsida</taxon>
        <taxon>eudicotyledons</taxon>
        <taxon>Gunneridae</taxon>
        <taxon>Pentapetalae</taxon>
        <taxon>rosids</taxon>
        <taxon>fabids</taxon>
        <taxon>Malpighiales</taxon>
        <taxon>Salicaceae</taxon>
        <taxon>Saliceae</taxon>
        <taxon>Salix</taxon>
    </lineage>
</organism>
<feature type="region of interest" description="Disordered" evidence="1">
    <location>
        <begin position="1"/>
        <end position="68"/>
    </location>
</feature>
<sequence length="96" mass="11208">MEDWEDVQIPPLLSKEHPRNKWDDEDVKESWEDEDEPAPLWKMAPVVKPPHEKAPKKSTAKTTEKRGKTVDVVKEEKLDPLAEKLRQQRKVTIISV</sequence>
<dbReference type="GO" id="GO:0003743">
    <property type="term" value="F:translation initiation factor activity"/>
    <property type="evidence" value="ECO:0007669"/>
    <property type="project" value="InterPro"/>
</dbReference>
<proteinExistence type="predicted"/>
<protein>
    <submittedName>
        <fullName evidence="2">Uncharacterized protein</fullName>
    </submittedName>
</protein>
<dbReference type="Pfam" id="PF08597">
    <property type="entry name" value="eIF3_subunit"/>
    <property type="match status" value="1"/>
</dbReference>
<dbReference type="InterPro" id="IPR013906">
    <property type="entry name" value="eIF3j"/>
</dbReference>